<dbReference type="EMBL" id="KN717528">
    <property type="protein sequence ID" value="KJH40219.1"/>
    <property type="molecule type" value="Genomic_DNA"/>
</dbReference>
<evidence type="ECO:0000313" key="3">
    <source>
        <dbReference type="EMBL" id="KJH40219.1"/>
    </source>
</evidence>
<evidence type="ECO:0008006" key="5">
    <source>
        <dbReference type="Google" id="ProtNLM"/>
    </source>
</evidence>
<name>A0A0D8X9C8_DICVI</name>
<feature type="compositionally biased region" description="Basic and acidic residues" evidence="1">
    <location>
        <begin position="60"/>
        <end position="74"/>
    </location>
</feature>
<evidence type="ECO:0000256" key="2">
    <source>
        <dbReference type="SAM" id="SignalP"/>
    </source>
</evidence>
<evidence type="ECO:0000256" key="1">
    <source>
        <dbReference type="SAM" id="MobiDB-lite"/>
    </source>
</evidence>
<feature type="compositionally biased region" description="Polar residues" evidence="1">
    <location>
        <begin position="21"/>
        <end position="30"/>
    </location>
</feature>
<evidence type="ECO:0000313" key="4">
    <source>
        <dbReference type="Proteomes" id="UP000053766"/>
    </source>
</evidence>
<dbReference type="Proteomes" id="UP000053766">
    <property type="component" value="Unassembled WGS sequence"/>
</dbReference>
<organism evidence="3 4">
    <name type="scientific">Dictyocaulus viviparus</name>
    <name type="common">Bovine lungworm</name>
    <dbReference type="NCBI Taxonomy" id="29172"/>
    <lineage>
        <taxon>Eukaryota</taxon>
        <taxon>Metazoa</taxon>
        <taxon>Ecdysozoa</taxon>
        <taxon>Nematoda</taxon>
        <taxon>Chromadorea</taxon>
        <taxon>Rhabditida</taxon>
        <taxon>Rhabditina</taxon>
        <taxon>Rhabditomorpha</taxon>
        <taxon>Strongyloidea</taxon>
        <taxon>Metastrongylidae</taxon>
        <taxon>Dictyocaulus</taxon>
    </lineage>
</organism>
<dbReference type="AlphaFoldDB" id="A0A0D8X9C8"/>
<protein>
    <recommendedName>
        <fullName evidence="5">Secreted protein</fullName>
    </recommendedName>
</protein>
<feature type="compositionally biased region" description="Polar residues" evidence="1">
    <location>
        <begin position="42"/>
        <end position="59"/>
    </location>
</feature>
<keyword evidence="4" id="KW-1185">Reference proteome</keyword>
<accession>A0A0D8X9C8</accession>
<proteinExistence type="predicted"/>
<sequence>MKFVLKLVFAVLLFALATEARSVSSENSASYGEEHQLHLSAPRSSEYQLQLAKEQQAQHSTERPTKRPSDYCEC</sequence>
<feature type="signal peptide" evidence="2">
    <location>
        <begin position="1"/>
        <end position="20"/>
    </location>
</feature>
<feature type="region of interest" description="Disordered" evidence="1">
    <location>
        <begin position="21"/>
        <end position="74"/>
    </location>
</feature>
<feature type="chain" id="PRO_5002335687" description="Secreted protein" evidence="2">
    <location>
        <begin position="21"/>
        <end position="74"/>
    </location>
</feature>
<reference evidence="3 4" key="1">
    <citation type="submission" date="2013-11" db="EMBL/GenBank/DDBJ databases">
        <title>Draft genome of the bovine lungworm Dictyocaulus viviparus.</title>
        <authorList>
            <person name="Mitreva M."/>
        </authorList>
    </citation>
    <scope>NUCLEOTIDE SEQUENCE [LARGE SCALE GENOMIC DNA]</scope>
    <source>
        <strain evidence="3 4">HannoverDv2000</strain>
    </source>
</reference>
<keyword evidence="2" id="KW-0732">Signal</keyword>
<reference evidence="4" key="2">
    <citation type="journal article" date="2016" name="Sci. Rep.">
        <title>Dictyocaulus viviparus genome, variome and transcriptome elucidate lungworm biology and support future intervention.</title>
        <authorList>
            <person name="McNulty S.N."/>
            <person name="Strube C."/>
            <person name="Rosa B.A."/>
            <person name="Martin J.C."/>
            <person name="Tyagi R."/>
            <person name="Choi Y.J."/>
            <person name="Wang Q."/>
            <person name="Hallsworth Pepin K."/>
            <person name="Zhang X."/>
            <person name="Ozersky P."/>
            <person name="Wilson R.K."/>
            <person name="Sternberg P.W."/>
            <person name="Gasser R.B."/>
            <person name="Mitreva M."/>
        </authorList>
    </citation>
    <scope>NUCLEOTIDE SEQUENCE [LARGE SCALE GENOMIC DNA]</scope>
    <source>
        <strain evidence="4">HannoverDv2000</strain>
    </source>
</reference>
<gene>
    <name evidence="3" type="ORF">DICVIV_13841</name>
</gene>